<organism evidence="5 6">
    <name type="scientific">Candidatus Brocadia carolinensis</name>
    <dbReference type="NCBI Taxonomy" id="1004156"/>
    <lineage>
        <taxon>Bacteria</taxon>
        <taxon>Pseudomonadati</taxon>
        <taxon>Planctomycetota</taxon>
        <taxon>Candidatus Brocadiia</taxon>
        <taxon>Candidatus Brocadiales</taxon>
        <taxon>Candidatus Brocadiaceae</taxon>
        <taxon>Candidatus Brocadia</taxon>
    </lineage>
</organism>
<dbReference type="STRING" id="1004156.AYP45_04705"/>
<dbReference type="Proteomes" id="UP000189681">
    <property type="component" value="Unassembled WGS sequence"/>
</dbReference>
<accession>A0A1V4AVS5</accession>
<dbReference type="InterPro" id="IPR011006">
    <property type="entry name" value="CheY-like_superfamily"/>
</dbReference>
<keyword evidence="1 2" id="KW-0597">Phosphoprotein</keyword>
<dbReference type="AlphaFoldDB" id="A0A1V4AVS5"/>
<gene>
    <name evidence="5" type="ORF">AYP45_04705</name>
</gene>
<dbReference type="InterPro" id="IPR050595">
    <property type="entry name" value="Bact_response_regulator"/>
</dbReference>
<dbReference type="PROSITE" id="PS50110">
    <property type="entry name" value="RESPONSE_REGULATORY"/>
    <property type="match status" value="1"/>
</dbReference>
<evidence type="ECO:0000256" key="2">
    <source>
        <dbReference type="PROSITE-ProRule" id="PRU00169"/>
    </source>
</evidence>
<evidence type="ECO:0000256" key="3">
    <source>
        <dbReference type="SAM" id="MobiDB-lite"/>
    </source>
</evidence>
<evidence type="ECO:0000256" key="1">
    <source>
        <dbReference type="ARBA" id="ARBA00022553"/>
    </source>
</evidence>
<evidence type="ECO:0000259" key="4">
    <source>
        <dbReference type="PROSITE" id="PS50110"/>
    </source>
</evidence>
<dbReference type="SMART" id="SM00448">
    <property type="entry name" value="REC"/>
    <property type="match status" value="1"/>
</dbReference>
<dbReference type="PANTHER" id="PTHR44591">
    <property type="entry name" value="STRESS RESPONSE REGULATOR PROTEIN 1"/>
    <property type="match status" value="1"/>
</dbReference>
<reference evidence="5 6" key="1">
    <citation type="journal article" date="2017" name="Water Res.">
        <title>Discovery and metagenomic analysis of an anammox bacterial enrichment related to Candidatus "Brocadia caroliniensis" in a full-scale glycerol-fed nitritation-denitritation separate centrate treatment process.</title>
        <authorList>
            <person name="Park H."/>
            <person name="Brotto A.C."/>
            <person name="van Loosdrecht M.C."/>
            <person name="Chandran K."/>
        </authorList>
    </citation>
    <scope>NUCLEOTIDE SEQUENCE [LARGE SCALE GENOMIC DNA]</scope>
    <source>
        <strain evidence="5">26THWARD</strain>
    </source>
</reference>
<proteinExistence type="predicted"/>
<feature type="modified residue" description="4-aspartylphosphate" evidence="2">
    <location>
        <position position="80"/>
    </location>
</feature>
<dbReference type="SUPFAM" id="SSF52172">
    <property type="entry name" value="CheY-like"/>
    <property type="match status" value="1"/>
</dbReference>
<dbReference type="PANTHER" id="PTHR44591:SF3">
    <property type="entry name" value="RESPONSE REGULATORY DOMAIN-CONTAINING PROTEIN"/>
    <property type="match status" value="1"/>
</dbReference>
<evidence type="ECO:0000313" key="6">
    <source>
        <dbReference type="Proteomes" id="UP000189681"/>
    </source>
</evidence>
<dbReference type="Gene3D" id="3.40.50.2300">
    <property type="match status" value="1"/>
</dbReference>
<comment type="caution">
    <text evidence="5">The sequence shown here is derived from an EMBL/GenBank/DDBJ whole genome shotgun (WGS) entry which is preliminary data.</text>
</comment>
<dbReference type="InterPro" id="IPR001789">
    <property type="entry name" value="Sig_transdc_resp-reg_receiver"/>
</dbReference>
<feature type="region of interest" description="Disordered" evidence="3">
    <location>
        <begin position="172"/>
        <end position="191"/>
    </location>
</feature>
<name>A0A1V4AVS5_9BACT</name>
<sequence>MLRPYFFKKLNCYEIFIKNSLLFIHLMTKPRLLLVDDDKNTLDGLIKILSRDGFPVSGVLSAYDALDLISRENFDIVLTDMKMPGMGGLSLIHEVRKRELPVAIVVITAYSSEKTAAEAAKCGADYYLKKPVNIEEMEFVIGKLWEKQQLIIQNSVVKEPLNERRKVSALNSSKVIRQSDKEEGQGMNKFR</sequence>
<protein>
    <recommendedName>
        <fullName evidence="4">Response regulatory domain-containing protein</fullName>
    </recommendedName>
</protein>
<dbReference type="GO" id="GO:0000160">
    <property type="term" value="P:phosphorelay signal transduction system"/>
    <property type="evidence" value="ECO:0007669"/>
    <property type="project" value="InterPro"/>
</dbReference>
<dbReference type="EMBL" id="AYTS01000040">
    <property type="protein sequence ID" value="OOP57217.1"/>
    <property type="molecule type" value="Genomic_DNA"/>
</dbReference>
<evidence type="ECO:0000313" key="5">
    <source>
        <dbReference type="EMBL" id="OOP57217.1"/>
    </source>
</evidence>
<dbReference type="CDD" id="cd00156">
    <property type="entry name" value="REC"/>
    <property type="match status" value="1"/>
</dbReference>
<feature type="domain" description="Response regulatory" evidence="4">
    <location>
        <begin position="31"/>
        <end position="145"/>
    </location>
</feature>
<dbReference type="Pfam" id="PF00072">
    <property type="entry name" value="Response_reg"/>
    <property type="match status" value="1"/>
</dbReference>